<dbReference type="AlphaFoldDB" id="A0A803V8J1"/>
<name>A0A803V8J1_FICAL</name>
<proteinExistence type="predicted"/>
<accession>A0A803V8J1</accession>
<protein>
    <submittedName>
        <fullName evidence="1">Uncharacterized protein</fullName>
    </submittedName>
</protein>
<evidence type="ECO:0000313" key="1">
    <source>
        <dbReference type="Ensembl" id="ENSFALP00000019047.1"/>
    </source>
</evidence>
<reference evidence="1" key="3">
    <citation type="submission" date="2025-09" db="UniProtKB">
        <authorList>
            <consortium name="Ensembl"/>
        </authorList>
    </citation>
    <scope>IDENTIFICATION</scope>
</reference>
<evidence type="ECO:0000313" key="2">
    <source>
        <dbReference type="Proteomes" id="UP000016665"/>
    </source>
</evidence>
<reference evidence="1 2" key="1">
    <citation type="journal article" date="2012" name="Nature">
        <title>The genomic landscape of species divergence in Ficedula flycatchers.</title>
        <authorList>
            <person name="Ellegren H."/>
            <person name="Smeds L."/>
            <person name="Burri R."/>
            <person name="Olason P.I."/>
            <person name="Backstrom N."/>
            <person name="Kawakami T."/>
            <person name="Kunstner A."/>
            <person name="Makinen H."/>
            <person name="Nadachowska-Brzyska K."/>
            <person name="Qvarnstrom A."/>
            <person name="Uebbing S."/>
            <person name="Wolf J.B."/>
        </authorList>
    </citation>
    <scope>NUCLEOTIDE SEQUENCE [LARGE SCALE GENOMIC DNA]</scope>
</reference>
<dbReference type="Ensembl" id="ENSFALT00000026000.1">
    <property type="protein sequence ID" value="ENSFALP00000019047.1"/>
    <property type="gene ID" value="ENSFALG00000026691.1"/>
</dbReference>
<dbReference type="Proteomes" id="UP000016665">
    <property type="component" value="Chromosome 3"/>
</dbReference>
<organism evidence="1 2">
    <name type="scientific">Ficedula albicollis</name>
    <name type="common">Collared flycatcher</name>
    <name type="synonym">Muscicapa albicollis</name>
    <dbReference type="NCBI Taxonomy" id="59894"/>
    <lineage>
        <taxon>Eukaryota</taxon>
        <taxon>Metazoa</taxon>
        <taxon>Chordata</taxon>
        <taxon>Craniata</taxon>
        <taxon>Vertebrata</taxon>
        <taxon>Euteleostomi</taxon>
        <taxon>Archelosauria</taxon>
        <taxon>Archosauria</taxon>
        <taxon>Dinosauria</taxon>
        <taxon>Saurischia</taxon>
        <taxon>Theropoda</taxon>
        <taxon>Coelurosauria</taxon>
        <taxon>Aves</taxon>
        <taxon>Neognathae</taxon>
        <taxon>Neoaves</taxon>
        <taxon>Telluraves</taxon>
        <taxon>Australaves</taxon>
        <taxon>Passeriformes</taxon>
        <taxon>Muscicapidae</taxon>
        <taxon>Ficedula</taxon>
    </lineage>
</organism>
<sequence>IFRNWRLVNLWSYKTLQGSGKREDFFALLHITKREKCNYVSQCFPWLIRARKSAISQKFKNCQTLCYLFLFLILLKSLTSKFVS</sequence>
<keyword evidence="2" id="KW-1185">Reference proteome</keyword>
<reference evidence="1" key="2">
    <citation type="submission" date="2025-08" db="UniProtKB">
        <authorList>
            <consortium name="Ensembl"/>
        </authorList>
    </citation>
    <scope>IDENTIFICATION</scope>
</reference>